<protein>
    <recommendedName>
        <fullName evidence="3">asparagine synthase (glutamine-hydrolyzing)</fullName>
        <ecNumber evidence="3">6.3.5.4</ecNumber>
    </recommendedName>
</protein>
<name>A0ABT0NIN5_9FIRM</name>
<feature type="domain" description="Glutamine amidotransferase type-2" evidence="10">
    <location>
        <begin position="2"/>
        <end position="210"/>
    </location>
</feature>
<comment type="catalytic activity">
    <reaction evidence="8">
        <text>L-aspartate + L-glutamine + ATP + H2O = L-asparagine + L-glutamate + AMP + diphosphate + H(+)</text>
        <dbReference type="Rhea" id="RHEA:12228"/>
        <dbReference type="ChEBI" id="CHEBI:15377"/>
        <dbReference type="ChEBI" id="CHEBI:15378"/>
        <dbReference type="ChEBI" id="CHEBI:29985"/>
        <dbReference type="ChEBI" id="CHEBI:29991"/>
        <dbReference type="ChEBI" id="CHEBI:30616"/>
        <dbReference type="ChEBI" id="CHEBI:33019"/>
        <dbReference type="ChEBI" id="CHEBI:58048"/>
        <dbReference type="ChEBI" id="CHEBI:58359"/>
        <dbReference type="ChEBI" id="CHEBI:456215"/>
        <dbReference type="EC" id="6.3.5.4"/>
    </reaction>
</comment>
<keyword evidence="12" id="KW-1185">Reference proteome</keyword>
<dbReference type="InterPro" id="IPR029055">
    <property type="entry name" value="Ntn_hydrolases_N"/>
</dbReference>
<comment type="similarity">
    <text evidence="2">Belongs to the asparagine synthetase family.</text>
</comment>
<keyword evidence="4" id="KW-0547">Nucleotide-binding</keyword>
<evidence type="ECO:0000313" key="12">
    <source>
        <dbReference type="Proteomes" id="UP001056693"/>
    </source>
</evidence>
<dbReference type="Pfam" id="PF13537">
    <property type="entry name" value="GATase_7"/>
    <property type="match status" value="1"/>
</dbReference>
<evidence type="ECO:0000256" key="5">
    <source>
        <dbReference type="ARBA" id="ARBA00022840"/>
    </source>
</evidence>
<dbReference type="InterPro" id="IPR017932">
    <property type="entry name" value="GATase_2_dom"/>
</dbReference>
<dbReference type="NCBIfam" id="TIGR01536">
    <property type="entry name" value="asn_synth_AEB"/>
    <property type="match status" value="1"/>
</dbReference>
<dbReference type="SUPFAM" id="SSF56235">
    <property type="entry name" value="N-terminal nucleophile aminohydrolases (Ntn hydrolases)"/>
    <property type="match status" value="1"/>
</dbReference>
<dbReference type="PANTHER" id="PTHR43284:SF1">
    <property type="entry name" value="ASPARAGINE SYNTHETASE"/>
    <property type="match status" value="1"/>
</dbReference>
<keyword evidence="11" id="KW-0436">Ligase</keyword>
<dbReference type="PROSITE" id="PS51278">
    <property type="entry name" value="GATASE_TYPE_2"/>
    <property type="match status" value="1"/>
</dbReference>
<dbReference type="PANTHER" id="PTHR43284">
    <property type="entry name" value="ASPARAGINE SYNTHETASE (GLUTAMINE-HYDROLYZING)"/>
    <property type="match status" value="1"/>
</dbReference>
<organism evidence="11 12">
    <name type="scientific">Ruminococcus bromii</name>
    <dbReference type="NCBI Taxonomy" id="40518"/>
    <lineage>
        <taxon>Bacteria</taxon>
        <taxon>Bacillati</taxon>
        <taxon>Bacillota</taxon>
        <taxon>Clostridia</taxon>
        <taxon>Eubacteriales</taxon>
        <taxon>Oscillospiraceae</taxon>
        <taxon>Ruminococcus</taxon>
    </lineage>
</organism>
<gene>
    <name evidence="11" type="primary">asnB</name>
    <name evidence="11" type="ORF">E2N93_08850</name>
</gene>
<dbReference type="InterPro" id="IPR006426">
    <property type="entry name" value="Asn_synth_AEB"/>
</dbReference>
<dbReference type="CDD" id="cd01991">
    <property type="entry name" value="Asn_synthase_B_C"/>
    <property type="match status" value="1"/>
</dbReference>
<keyword evidence="6" id="KW-0028">Amino-acid biosynthesis</keyword>
<evidence type="ECO:0000256" key="9">
    <source>
        <dbReference type="SAM" id="MobiDB-lite"/>
    </source>
</evidence>
<accession>A0ABT0NIN5</accession>
<evidence type="ECO:0000256" key="1">
    <source>
        <dbReference type="ARBA" id="ARBA00005187"/>
    </source>
</evidence>
<feature type="compositionally biased region" description="Acidic residues" evidence="9">
    <location>
        <begin position="743"/>
        <end position="764"/>
    </location>
</feature>
<evidence type="ECO:0000256" key="3">
    <source>
        <dbReference type="ARBA" id="ARBA00012737"/>
    </source>
</evidence>
<dbReference type="SUPFAM" id="SSF52402">
    <property type="entry name" value="Adenine nucleotide alpha hydrolases-like"/>
    <property type="match status" value="1"/>
</dbReference>
<evidence type="ECO:0000256" key="2">
    <source>
        <dbReference type="ARBA" id="ARBA00005752"/>
    </source>
</evidence>
<dbReference type="InterPro" id="IPR001962">
    <property type="entry name" value="Asn_synthase"/>
</dbReference>
<keyword evidence="6" id="KW-0061">Asparagine biosynthesis</keyword>
<dbReference type="InterPro" id="IPR051786">
    <property type="entry name" value="ASN_synthetase/amidase"/>
</dbReference>
<dbReference type="InterPro" id="IPR014729">
    <property type="entry name" value="Rossmann-like_a/b/a_fold"/>
</dbReference>
<dbReference type="InterPro" id="IPR033738">
    <property type="entry name" value="AsnB_N"/>
</dbReference>
<evidence type="ECO:0000256" key="6">
    <source>
        <dbReference type="ARBA" id="ARBA00022888"/>
    </source>
</evidence>
<feature type="compositionally biased region" description="Basic and acidic residues" evidence="9">
    <location>
        <begin position="665"/>
        <end position="715"/>
    </location>
</feature>
<evidence type="ECO:0000256" key="8">
    <source>
        <dbReference type="ARBA" id="ARBA00048741"/>
    </source>
</evidence>
<evidence type="ECO:0000256" key="4">
    <source>
        <dbReference type="ARBA" id="ARBA00022741"/>
    </source>
</evidence>
<keyword evidence="5" id="KW-0067">ATP-binding</keyword>
<dbReference type="GO" id="GO:0004066">
    <property type="term" value="F:asparagine synthase (glutamine-hydrolyzing) activity"/>
    <property type="evidence" value="ECO:0007669"/>
    <property type="project" value="UniProtKB-EC"/>
</dbReference>
<dbReference type="RefSeq" id="WP_349305079.1">
    <property type="nucleotide sequence ID" value="NZ_SNUZ01000012.1"/>
</dbReference>
<dbReference type="CDD" id="cd00712">
    <property type="entry name" value="AsnB"/>
    <property type="match status" value="1"/>
</dbReference>
<dbReference type="EC" id="6.3.5.4" evidence="3"/>
<dbReference type="Gene3D" id="3.40.50.620">
    <property type="entry name" value="HUPs"/>
    <property type="match status" value="1"/>
</dbReference>
<feature type="compositionally biased region" description="Basic and acidic residues" evidence="9">
    <location>
        <begin position="722"/>
        <end position="742"/>
    </location>
</feature>
<dbReference type="Proteomes" id="UP001056693">
    <property type="component" value="Unassembled WGS sequence"/>
</dbReference>
<reference evidence="11 12" key="1">
    <citation type="submission" date="2019-03" db="EMBL/GenBank/DDBJ databases">
        <authorList>
            <person name="Molinero N."/>
            <person name="Sanchez B."/>
            <person name="Walker A."/>
            <person name="Duncan S."/>
            <person name="Delgado S."/>
            <person name="Margolles A."/>
        </authorList>
    </citation>
    <scope>NUCLEOTIDE SEQUENCE [LARGE SCALE GENOMIC DNA]</scope>
    <source>
        <strain evidence="11 12">IPLA60002</strain>
    </source>
</reference>
<comment type="caution">
    <text evidence="11">The sequence shown here is derived from an EMBL/GenBank/DDBJ whole genome shotgun (WGS) entry which is preliminary data.</text>
</comment>
<evidence type="ECO:0000313" key="11">
    <source>
        <dbReference type="EMBL" id="MCL3788108.1"/>
    </source>
</evidence>
<evidence type="ECO:0000259" key="10">
    <source>
        <dbReference type="PROSITE" id="PS51278"/>
    </source>
</evidence>
<sequence>MCGICGFTGEVIDRDKVIKNMTDVITHRGPDSDGVFMDDHIAMGFRRLSIIDLDAGHQPIYNEDKTLVLTFNGEIYNYRELRKVLIEKGHKFYTDTDSEVLIHGFEEWREDLLLKLRGMFGFAIYNTKDKSVFVARDFFGIKPMHYTMIDGEFVYASEIKSILEHPKFVKRFNKRALDTYLSYQYAVPPETFFEGVFCLMPGHYLWYKDGEVETTRYWEARFNPNEELTEEEAVNSIEKVFENSVNAHKIADVEVGCFLSSGVDSSYVSTYFADQKTFTVGFDFGEHYNEISWAKGLSEKIGVEHHTHLISSEEFWDAVPTVQYHMDQPLADPSCIALYFVSRLASEYVKVVLSGEGADELFGGYTCYNEPRVFKIYQTIVPHCIRKAIRAVCKKLPDIKGRDYLIRATDPLEERYIGNAFMYDYKEKRELLKDPNIASRPQDYAKKYYYRCRRYDDVTKMQYLDINMWMVGDILLKADRMSMANSLELRVPFLDKEVFKVASTLPTKLRCNRHNTKYAMRKAAVRHMPEATAEKEKLGFPVPTRVWLRDEKYYNVVKKKFKGKTAEKFFNTDILIRWLDEHFSNKEDNSRKVWTIYVFLVWYDIYFNEDNEKVEKPVNHLDELRAIAEARQEKKLNEFGEAIMTEAEKLDKDYDAPNFGIDKSAQKAEKAQTAEKEPVKAEKAENEAEPVKEDAVEEVKMENQPEEVKAEEVKTENQPQEVKAEEVKAENEEPAEEVKSEEEKIEDEPVIEDEPQEQEPEQVEETPKEEEYVNISNPEDKEVYEEPKKPRTPQEELEMAIEGIEKRSKYLDEPNVISDEAIDEIVKSIKFFDDED</sequence>
<dbReference type="Pfam" id="PF00733">
    <property type="entry name" value="Asn_synthase"/>
    <property type="match status" value="1"/>
</dbReference>
<dbReference type="Gene3D" id="3.60.20.10">
    <property type="entry name" value="Glutamine Phosphoribosylpyrophosphate, subunit 1, domain 1"/>
    <property type="match status" value="1"/>
</dbReference>
<feature type="compositionally biased region" description="Basic and acidic residues" evidence="9">
    <location>
        <begin position="778"/>
        <end position="794"/>
    </location>
</feature>
<evidence type="ECO:0000256" key="7">
    <source>
        <dbReference type="ARBA" id="ARBA00022962"/>
    </source>
</evidence>
<comment type="pathway">
    <text evidence="1">Amino-acid biosynthesis; L-asparagine biosynthesis; L-asparagine from L-aspartate (L-Gln route): step 1/1.</text>
</comment>
<proteinExistence type="inferred from homology"/>
<feature type="region of interest" description="Disordered" evidence="9">
    <location>
        <begin position="665"/>
        <end position="796"/>
    </location>
</feature>
<keyword evidence="7" id="KW-0315">Glutamine amidotransferase</keyword>
<dbReference type="EMBL" id="SNUZ01000012">
    <property type="protein sequence ID" value="MCL3788108.1"/>
    <property type="molecule type" value="Genomic_DNA"/>
</dbReference>